<gene>
    <name evidence="2" type="ORF">DXH78_11565</name>
</gene>
<dbReference type="InterPro" id="IPR028098">
    <property type="entry name" value="Glyco_trans_4-like_N"/>
</dbReference>
<dbReference type="Gene3D" id="3.40.50.2000">
    <property type="entry name" value="Glycogen Phosphorylase B"/>
    <property type="match status" value="2"/>
</dbReference>
<feature type="domain" description="Glycosyltransferase subfamily 4-like N-terminal" evidence="1">
    <location>
        <begin position="14"/>
        <end position="167"/>
    </location>
</feature>
<protein>
    <submittedName>
        <fullName evidence="2">Glycosyltransferase family 1 protein</fullName>
    </submittedName>
</protein>
<name>A0A371BC35_9BRAD</name>
<dbReference type="Proteomes" id="UP000263993">
    <property type="component" value="Unassembled WGS sequence"/>
</dbReference>
<dbReference type="OrthoDB" id="9802525at2"/>
<keyword evidence="3" id="KW-1185">Reference proteome</keyword>
<dbReference type="GO" id="GO:0016757">
    <property type="term" value="F:glycosyltransferase activity"/>
    <property type="evidence" value="ECO:0007669"/>
    <property type="project" value="UniProtKB-ARBA"/>
</dbReference>
<proteinExistence type="predicted"/>
<accession>A0A371BC35</accession>
<organism evidence="2 3">
    <name type="scientific">Undibacter mobilis</name>
    <dbReference type="NCBI Taxonomy" id="2292256"/>
    <lineage>
        <taxon>Bacteria</taxon>
        <taxon>Pseudomonadati</taxon>
        <taxon>Pseudomonadota</taxon>
        <taxon>Alphaproteobacteria</taxon>
        <taxon>Hyphomicrobiales</taxon>
        <taxon>Nitrobacteraceae</taxon>
        <taxon>Undibacter</taxon>
    </lineage>
</organism>
<evidence type="ECO:0000313" key="3">
    <source>
        <dbReference type="Proteomes" id="UP000263993"/>
    </source>
</evidence>
<dbReference type="EMBL" id="QRGO01000001">
    <property type="protein sequence ID" value="RDV05146.1"/>
    <property type="molecule type" value="Genomic_DNA"/>
</dbReference>
<comment type="caution">
    <text evidence="2">The sequence shown here is derived from an EMBL/GenBank/DDBJ whole genome shotgun (WGS) entry which is preliminary data.</text>
</comment>
<evidence type="ECO:0000259" key="1">
    <source>
        <dbReference type="Pfam" id="PF13439"/>
    </source>
</evidence>
<dbReference type="Pfam" id="PF13692">
    <property type="entry name" value="Glyco_trans_1_4"/>
    <property type="match status" value="1"/>
</dbReference>
<reference evidence="3" key="1">
    <citation type="submission" date="2018-08" db="EMBL/GenBank/DDBJ databases">
        <authorList>
            <person name="Kim S.-J."/>
            <person name="Jung G.-Y."/>
        </authorList>
    </citation>
    <scope>NUCLEOTIDE SEQUENCE [LARGE SCALE GENOMIC DNA]</scope>
    <source>
        <strain evidence="3">GY_H</strain>
    </source>
</reference>
<dbReference type="RefSeq" id="WP_115517173.1">
    <property type="nucleotide sequence ID" value="NZ_QRGO01000001.1"/>
</dbReference>
<dbReference type="SUPFAM" id="SSF53756">
    <property type="entry name" value="UDP-Glycosyltransferase/glycogen phosphorylase"/>
    <property type="match status" value="1"/>
</dbReference>
<dbReference type="Pfam" id="PF13439">
    <property type="entry name" value="Glyco_transf_4"/>
    <property type="match status" value="1"/>
</dbReference>
<sequence length="348" mass="38254">MKILVVTDAWHPQVNGVVRTLGQVAREAAGFGVTVEFLSPSEFRTVPMPSYPEIRLALASAGAMERRLDAIAPNAIHIATEGPLGHAMRRVCIRRGLPFTTSFHTRFPDYVAERVTLAPKWSGDLTWAWLRRFHSQSAALLAATPTLVHELEGRGFPNVKLWQRGVDGRLFHPDRQRVLDLPRPIFLTVGRVAVEKNLEEFLKLDLPGTKLVVGDGPDRARLAKTYPDAVFLGAKHGEELADIYASSDVFVFPSLTDTFGLVLLEALASGVPVAAFPAAAPRDVIGQAPVGCLNDDLKRACLGVLDLDKAACRSFAEGLTWEATARSFVKYVTEATQRPRRRRDRMAA</sequence>
<dbReference type="CDD" id="cd03814">
    <property type="entry name" value="GT4-like"/>
    <property type="match status" value="1"/>
</dbReference>
<keyword evidence="2" id="KW-0808">Transferase</keyword>
<dbReference type="InterPro" id="IPR050194">
    <property type="entry name" value="Glycosyltransferase_grp1"/>
</dbReference>
<dbReference type="AlphaFoldDB" id="A0A371BC35"/>
<dbReference type="PANTHER" id="PTHR45947">
    <property type="entry name" value="SULFOQUINOVOSYL TRANSFERASE SQD2"/>
    <property type="match status" value="1"/>
</dbReference>
<dbReference type="PANTHER" id="PTHR45947:SF3">
    <property type="entry name" value="SULFOQUINOVOSYL TRANSFERASE SQD2"/>
    <property type="match status" value="1"/>
</dbReference>
<evidence type="ECO:0000313" key="2">
    <source>
        <dbReference type="EMBL" id="RDV05146.1"/>
    </source>
</evidence>